<dbReference type="GO" id="GO:0003723">
    <property type="term" value="F:RNA binding"/>
    <property type="evidence" value="ECO:0007669"/>
    <property type="project" value="InterPro"/>
</dbReference>
<feature type="compositionally biased region" description="Low complexity" evidence="3">
    <location>
        <begin position="47"/>
        <end position="64"/>
    </location>
</feature>
<dbReference type="AlphaFoldDB" id="A0A0J7YZA6"/>
<dbReference type="PATRIC" id="fig|1938.3.peg.8167"/>
<protein>
    <submittedName>
        <fullName evidence="5">Uncharacterized protein</fullName>
    </submittedName>
</protein>
<dbReference type="EMBL" id="LFNT01000068">
    <property type="protein sequence ID" value="KMS68924.1"/>
    <property type="molecule type" value="Genomic_DNA"/>
</dbReference>
<keyword evidence="1" id="KW-0540">Nuclease</keyword>
<dbReference type="SUPFAM" id="SSF53933">
    <property type="entry name" value="Microbial ribonucleases"/>
    <property type="match status" value="1"/>
</dbReference>
<proteinExistence type="predicted"/>
<dbReference type="Gene3D" id="3.10.450.30">
    <property type="entry name" value="Microbial ribonucleases"/>
    <property type="match status" value="1"/>
</dbReference>
<gene>
    <name evidence="5" type="ORF">ACM01_37245</name>
</gene>
<dbReference type="Proteomes" id="UP000037432">
    <property type="component" value="Unassembled WGS sequence"/>
</dbReference>
<sequence length="194" mass="21378">MEDVMRGTRQRTRRAIALGLASAALGTAFSLGSPGAAMAQPIPPSGPSQSGSSVAGSSSNPQSAPQDMRDGLDFWRDMGWPNWHNIAGREWFTASAWVDPATHRQHREMIFTGGQYQDRDGALRSFMHAGHAGTSSTAMHYMGSFQEYNTTIYTGPVNSAVPRRDARRLVRAVNTGDVWWTDDHYSTFHYMGRP</sequence>
<evidence type="ECO:0000256" key="2">
    <source>
        <dbReference type="ARBA" id="ARBA00022801"/>
    </source>
</evidence>
<name>A0A0J7YZA6_STRVR</name>
<evidence type="ECO:0000256" key="1">
    <source>
        <dbReference type="ARBA" id="ARBA00022722"/>
    </source>
</evidence>
<keyword evidence="4" id="KW-0732">Signal</keyword>
<organism evidence="5 6">
    <name type="scientific">Streptomyces viridochromogenes</name>
    <dbReference type="NCBI Taxonomy" id="1938"/>
    <lineage>
        <taxon>Bacteria</taxon>
        <taxon>Bacillati</taxon>
        <taxon>Actinomycetota</taxon>
        <taxon>Actinomycetes</taxon>
        <taxon>Kitasatosporales</taxon>
        <taxon>Streptomycetaceae</taxon>
        <taxon>Streptomyces</taxon>
    </lineage>
</organism>
<comment type="caution">
    <text evidence="5">The sequence shown here is derived from an EMBL/GenBank/DDBJ whole genome shotgun (WGS) entry which is preliminary data.</text>
</comment>
<evidence type="ECO:0000313" key="5">
    <source>
        <dbReference type="EMBL" id="KMS68924.1"/>
    </source>
</evidence>
<dbReference type="GO" id="GO:0016787">
    <property type="term" value="F:hydrolase activity"/>
    <property type="evidence" value="ECO:0007669"/>
    <property type="project" value="UniProtKB-KW"/>
</dbReference>
<feature type="region of interest" description="Disordered" evidence="3">
    <location>
        <begin position="36"/>
        <end position="71"/>
    </location>
</feature>
<reference evidence="5 6" key="1">
    <citation type="submission" date="2015-06" db="EMBL/GenBank/DDBJ databases">
        <authorList>
            <person name="Ju K.-S."/>
            <person name="Doroghazi J.R."/>
            <person name="Metcalf W.W."/>
        </authorList>
    </citation>
    <scope>NUCLEOTIDE SEQUENCE [LARGE SCALE GENOMIC DNA]</scope>
    <source>
        <strain evidence="5 6">NRRL 3414</strain>
    </source>
</reference>
<feature type="signal peptide" evidence="4">
    <location>
        <begin position="1"/>
        <end position="39"/>
    </location>
</feature>
<keyword evidence="2" id="KW-0378">Hydrolase</keyword>
<evidence type="ECO:0000256" key="3">
    <source>
        <dbReference type="SAM" id="MobiDB-lite"/>
    </source>
</evidence>
<accession>A0A0J7YZA6</accession>
<dbReference type="GO" id="GO:0004540">
    <property type="term" value="F:RNA nuclease activity"/>
    <property type="evidence" value="ECO:0007669"/>
    <property type="project" value="InterPro"/>
</dbReference>
<dbReference type="InterPro" id="IPR016191">
    <property type="entry name" value="Ribonuclease/ribotoxin"/>
</dbReference>
<evidence type="ECO:0000256" key="4">
    <source>
        <dbReference type="SAM" id="SignalP"/>
    </source>
</evidence>
<evidence type="ECO:0000313" key="6">
    <source>
        <dbReference type="Proteomes" id="UP000037432"/>
    </source>
</evidence>
<feature type="chain" id="PRO_5005292452" evidence="4">
    <location>
        <begin position="40"/>
        <end position="194"/>
    </location>
</feature>